<protein>
    <recommendedName>
        <fullName evidence="9">NAD(P)-binding domain-containing protein</fullName>
    </recommendedName>
</protein>
<dbReference type="eggNOG" id="KOG4039">
    <property type="taxonomic scope" value="Eukaryota"/>
</dbReference>
<dbReference type="OrthoDB" id="430436at2759"/>
<comment type="similarity">
    <text evidence="2">Belongs to the FMP52 family.</text>
</comment>
<evidence type="ECO:0000256" key="5">
    <source>
        <dbReference type="ARBA" id="ARBA00023128"/>
    </source>
</evidence>
<keyword evidence="5" id="KW-0496">Mitochondrion</keyword>
<evidence type="ECO:0000313" key="7">
    <source>
        <dbReference type="EMBL" id="EMG49604.1"/>
    </source>
</evidence>
<evidence type="ECO:0000256" key="3">
    <source>
        <dbReference type="ARBA" id="ARBA00022787"/>
    </source>
</evidence>
<accession>M3K4E5</accession>
<dbReference type="Gene3D" id="3.40.50.720">
    <property type="entry name" value="NAD(P)-binding Rossmann-like Domain"/>
    <property type="match status" value="1"/>
</dbReference>
<dbReference type="FunFam" id="3.40.50.720:FF:000366">
    <property type="entry name" value="Protein FMP52, mitochondrial"/>
    <property type="match status" value="1"/>
</dbReference>
<dbReference type="PANTHER" id="PTHR14097">
    <property type="entry name" value="OXIDOREDUCTASE HTATIP2"/>
    <property type="match status" value="1"/>
</dbReference>
<dbReference type="HOGENOM" id="CLU_071330_2_2_1"/>
<keyword evidence="4" id="KW-0809">Transit peptide</keyword>
<evidence type="ECO:0000313" key="8">
    <source>
        <dbReference type="Proteomes" id="UP000011777"/>
    </source>
</evidence>
<dbReference type="Proteomes" id="UP000011777">
    <property type="component" value="Unassembled WGS sequence"/>
</dbReference>
<keyword evidence="8" id="KW-1185">Reference proteome</keyword>
<dbReference type="EMBL" id="AOGT01000575">
    <property type="protein sequence ID" value="EMG49604.1"/>
    <property type="molecule type" value="Genomic_DNA"/>
</dbReference>
<keyword evidence="6" id="KW-0472">Membrane</keyword>
<dbReference type="OMA" id="CIENAKA"/>
<name>M3K4E5_CANMX</name>
<proteinExistence type="inferred from homology"/>
<dbReference type="Pfam" id="PF08732">
    <property type="entry name" value="HIM1"/>
    <property type="match status" value="1"/>
</dbReference>
<comment type="caution">
    <text evidence="7">The sequence shown here is derived from an EMBL/GenBank/DDBJ whole genome shotgun (WGS) entry which is preliminary data.</text>
</comment>
<sequence length="224" mass="24046">MSTFILGATGFVGAQIVKFAEASPAFTSIITLTRRTPSFESTKIKALENADSFNWSETIKSNPTEAFISAFGTTRAKAGSAEQFKKIDYGINYDSAKAAKESGTKVFVLVSSIGANAKSSLLYLKTKGELEDDIIKLGFDHTVILRPGVLLGEREGAHGLGNDVAQKVGGWLRNTFFQRFLNSVEGSEVAKVAVDFAAKGIKGELTEKVQIVESAEIINLASKL</sequence>
<dbReference type="STRING" id="1245528.M3K4E5"/>
<organism evidence="7 8">
    <name type="scientific">Candida maltosa (strain Xu316)</name>
    <name type="common">Yeast</name>
    <dbReference type="NCBI Taxonomy" id="1245528"/>
    <lineage>
        <taxon>Eukaryota</taxon>
        <taxon>Fungi</taxon>
        <taxon>Dikarya</taxon>
        <taxon>Ascomycota</taxon>
        <taxon>Saccharomycotina</taxon>
        <taxon>Pichiomycetes</taxon>
        <taxon>Debaryomycetaceae</taxon>
        <taxon>Candida/Lodderomyces clade</taxon>
        <taxon>Candida</taxon>
    </lineage>
</organism>
<dbReference type="GO" id="GO:0051170">
    <property type="term" value="P:import into nucleus"/>
    <property type="evidence" value="ECO:0007669"/>
    <property type="project" value="TreeGrafter"/>
</dbReference>
<evidence type="ECO:0008006" key="9">
    <source>
        <dbReference type="Google" id="ProtNLM"/>
    </source>
</evidence>
<evidence type="ECO:0000256" key="1">
    <source>
        <dbReference type="ARBA" id="ARBA00004450"/>
    </source>
</evidence>
<dbReference type="SUPFAM" id="SSF51735">
    <property type="entry name" value="NAD(P)-binding Rossmann-fold domains"/>
    <property type="match status" value="1"/>
</dbReference>
<dbReference type="PANTHER" id="PTHR14097:SF7">
    <property type="entry name" value="OXIDOREDUCTASE HTATIP2"/>
    <property type="match status" value="1"/>
</dbReference>
<dbReference type="GO" id="GO:0005741">
    <property type="term" value="C:mitochondrial outer membrane"/>
    <property type="evidence" value="ECO:0007669"/>
    <property type="project" value="UniProtKB-SubCell"/>
</dbReference>
<dbReference type="InterPro" id="IPR014843">
    <property type="entry name" value="Him1/Fmp52"/>
</dbReference>
<evidence type="ECO:0000256" key="4">
    <source>
        <dbReference type="ARBA" id="ARBA00022946"/>
    </source>
</evidence>
<reference evidence="7 8" key="1">
    <citation type="submission" date="2013-02" db="EMBL/GenBank/DDBJ databases">
        <title>Genome sequence of Candida maltosa Xu316, a potential industrial strain for xylitol and ethanol production.</title>
        <authorList>
            <person name="Yu J."/>
            <person name="Wang Q."/>
            <person name="Geng X."/>
            <person name="Bao W."/>
            <person name="He P."/>
            <person name="Cai J."/>
        </authorList>
    </citation>
    <scope>NUCLEOTIDE SEQUENCE [LARGE SCALE GENOMIC DNA]</scope>
    <source>
        <strain evidence="8">Xu316</strain>
    </source>
</reference>
<gene>
    <name evidence="7" type="ORF">G210_5595</name>
</gene>
<keyword evidence="3" id="KW-1000">Mitochondrion outer membrane</keyword>
<comment type="subcellular location">
    <subcellularLocation>
        <location evidence="1">Mitochondrion outer membrane</location>
        <topology evidence="1">Peripheral membrane protein</topology>
    </subcellularLocation>
</comment>
<evidence type="ECO:0000256" key="2">
    <source>
        <dbReference type="ARBA" id="ARBA00006617"/>
    </source>
</evidence>
<dbReference type="InterPro" id="IPR036291">
    <property type="entry name" value="NAD(P)-bd_dom_sf"/>
</dbReference>
<evidence type="ECO:0000256" key="6">
    <source>
        <dbReference type="ARBA" id="ARBA00023136"/>
    </source>
</evidence>
<dbReference type="AlphaFoldDB" id="M3K4E5"/>